<evidence type="ECO:0000313" key="3">
    <source>
        <dbReference type="EMBL" id="AUX46018.1"/>
    </source>
</evidence>
<feature type="domain" description="PEGA" evidence="2">
    <location>
        <begin position="131"/>
        <end position="198"/>
    </location>
</feature>
<sequence>MMRSSGAAALTMLVVPLLLSRGTVLAQPAPAAGERAEDRKSEAEARFYKGRKLYAEGAFSVALAEFQASRALYPGESATLGAATCLKRLQRFDEALDLFEVALRDFAHAMEARTKAAVQGEVVELRGLVGTIEVVGAEPGAAISVDGKGRGEFPLVGPLRIAAGSHGVRIYKEGFEPFEARVEVAGGQTARVSARLVRLRQVGTLQVTEARGRELEVIVDGIRVGKTSAAPLSMPLAPGRHVVFLRGEGRLGTVPVSLTVRLNEIEHLRLEAEALDAALRVAPVPVDARVSIDAVELGRGQWEGYVRAGKHTIEVAAEGFLPERREVSLGHGGREVLIVPLSRDPKSPFWRSPPLPAHFLVEMDTAALIVPSFGGEVAGACQRACRYHVGAGVYVALRGGYEQPSGLSFGLSIGALSATQKTSNRSTWLNIVGDPSKPVGTSAARADSKDAGVVDDVLQLRGLFLGAWIGYALDADLPLDLRLGAGGFSGSMSDSRRGDFSASDGRRYGIGTFAQTQPARFVFVTPEIRVGLPLGRHVELNAGLELPVHFVVSRPRWSDAEGVHAGPDGYGWFNNDALVSDVLVTVAPTVGARFDL</sequence>
<gene>
    <name evidence="3" type="ORF">SOCE26_075210</name>
</gene>
<dbReference type="EMBL" id="CP012673">
    <property type="protein sequence ID" value="AUX46018.1"/>
    <property type="molecule type" value="Genomic_DNA"/>
</dbReference>
<dbReference type="AlphaFoldDB" id="A0A2L0F353"/>
<dbReference type="PANTHER" id="PTHR36194">
    <property type="entry name" value="S-LAYER-LIKE PROTEIN"/>
    <property type="match status" value="1"/>
</dbReference>
<evidence type="ECO:0000259" key="2">
    <source>
        <dbReference type="Pfam" id="PF08308"/>
    </source>
</evidence>
<organism evidence="3 4">
    <name type="scientific">Sorangium cellulosum</name>
    <name type="common">Polyangium cellulosum</name>
    <dbReference type="NCBI Taxonomy" id="56"/>
    <lineage>
        <taxon>Bacteria</taxon>
        <taxon>Pseudomonadati</taxon>
        <taxon>Myxococcota</taxon>
        <taxon>Polyangia</taxon>
        <taxon>Polyangiales</taxon>
        <taxon>Polyangiaceae</taxon>
        <taxon>Sorangium</taxon>
    </lineage>
</organism>
<dbReference type="Gene3D" id="1.25.40.10">
    <property type="entry name" value="Tetratricopeptide repeat domain"/>
    <property type="match status" value="1"/>
</dbReference>
<evidence type="ECO:0000313" key="4">
    <source>
        <dbReference type="Proteomes" id="UP000238348"/>
    </source>
</evidence>
<evidence type="ECO:0000256" key="1">
    <source>
        <dbReference type="SAM" id="SignalP"/>
    </source>
</evidence>
<dbReference type="Pfam" id="PF08308">
    <property type="entry name" value="PEGA"/>
    <property type="match status" value="2"/>
</dbReference>
<name>A0A2L0F353_SORCE</name>
<dbReference type="SUPFAM" id="SSF48452">
    <property type="entry name" value="TPR-like"/>
    <property type="match status" value="1"/>
</dbReference>
<keyword evidence="1" id="KW-0732">Signal</keyword>
<dbReference type="Proteomes" id="UP000238348">
    <property type="component" value="Chromosome"/>
</dbReference>
<dbReference type="InterPro" id="IPR011990">
    <property type="entry name" value="TPR-like_helical_dom_sf"/>
</dbReference>
<dbReference type="InterPro" id="IPR013229">
    <property type="entry name" value="PEGA"/>
</dbReference>
<proteinExistence type="predicted"/>
<protein>
    <recommendedName>
        <fullName evidence="2">PEGA domain-containing protein</fullName>
    </recommendedName>
</protein>
<accession>A0A2L0F353</accession>
<feature type="chain" id="PRO_5014713954" description="PEGA domain-containing protein" evidence="1">
    <location>
        <begin position="27"/>
        <end position="596"/>
    </location>
</feature>
<dbReference type="PANTHER" id="PTHR36194:SF1">
    <property type="entry name" value="S-LAYER-LIKE PROTEIN"/>
    <property type="match status" value="1"/>
</dbReference>
<reference evidence="3 4" key="1">
    <citation type="submission" date="2015-09" db="EMBL/GenBank/DDBJ databases">
        <title>Sorangium comparison.</title>
        <authorList>
            <person name="Zaburannyi N."/>
            <person name="Bunk B."/>
            <person name="Overmann J."/>
            <person name="Mueller R."/>
        </authorList>
    </citation>
    <scope>NUCLEOTIDE SEQUENCE [LARGE SCALE GENOMIC DNA]</scope>
    <source>
        <strain evidence="3 4">So ce26</strain>
    </source>
</reference>
<feature type="signal peptide" evidence="1">
    <location>
        <begin position="1"/>
        <end position="26"/>
    </location>
</feature>
<feature type="domain" description="PEGA" evidence="2">
    <location>
        <begin position="279"/>
        <end position="330"/>
    </location>
</feature>